<keyword evidence="4 7" id="KW-0812">Transmembrane</keyword>
<dbReference type="GO" id="GO:0005886">
    <property type="term" value="C:plasma membrane"/>
    <property type="evidence" value="ECO:0007669"/>
    <property type="project" value="InterPro"/>
</dbReference>
<comment type="caution">
    <text evidence="8">The sequence shown here is derived from an EMBL/GenBank/DDBJ whole genome shotgun (WGS) entry which is preliminary data.</text>
</comment>
<keyword evidence="2" id="KW-1003">Cell membrane</keyword>
<evidence type="ECO:0000256" key="5">
    <source>
        <dbReference type="ARBA" id="ARBA00022989"/>
    </source>
</evidence>
<evidence type="ECO:0000256" key="7">
    <source>
        <dbReference type="SAM" id="Phobius"/>
    </source>
</evidence>
<keyword evidence="3" id="KW-0808">Transferase</keyword>
<dbReference type="Proteomes" id="UP000231021">
    <property type="component" value="Unassembled WGS sequence"/>
</dbReference>
<feature type="transmembrane region" description="Helical" evidence="7">
    <location>
        <begin position="225"/>
        <end position="245"/>
    </location>
</feature>
<evidence type="ECO:0000256" key="4">
    <source>
        <dbReference type="ARBA" id="ARBA00022692"/>
    </source>
</evidence>
<evidence type="ECO:0000256" key="6">
    <source>
        <dbReference type="ARBA" id="ARBA00023136"/>
    </source>
</evidence>
<comment type="similarity">
    <text evidence="1">Belongs to the Lgt family.</text>
</comment>
<dbReference type="InterPro" id="IPR001640">
    <property type="entry name" value="Lgt"/>
</dbReference>
<feature type="transmembrane region" description="Helical" evidence="7">
    <location>
        <begin position="118"/>
        <end position="139"/>
    </location>
</feature>
<dbReference type="Pfam" id="PF01790">
    <property type="entry name" value="LGT"/>
    <property type="match status" value="1"/>
</dbReference>
<feature type="transmembrane region" description="Helical" evidence="7">
    <location>
        <begin position="87"/>
        <end position="106"/>
    </location>
</feature>
<reference evidence="8 9" key="1">
    <citation type="submission" date="2017-09" db="EMBL/GenBank/DDBJ databases">
        <title>Depth-based differentiation of microbial function through sediment-hosted aquifers and enrichment of novel symbionts in the deep terrestrial subsurface.</title>
        <authorList>
            <person name="Probst A.J."/>
            <person name="Ladd B."/>
            <person name="Jarett J.K."/>
            <person name="Geller-Mcgrath D.E."/>
            <person name="Sieber C.M."/>
            <person name="Emerson J.B."/>
            <person name="Anantharaman K."/>
            <person name="Thomas B.C."/>
            <person name="Malmstrom R."/>
            <person name="Stieglmeier M."/>
            <person name="Klingl A."/>
            <person name="Woyke T."/>
            <person name="Ryan C.M."/>
            <person name="Banfield J.F."/>
        </authorList>
    </citation>
    <scope>NUCLEOTIDE SEQUENCE [LARGE SCALE GENOMIC DNA]</scope>
    <source>
        <strain evidence="8">CG22_combo_CG10-13_8_21_14_all_35_9</strain>
    </source>
</reference>
<sequence length="276" mass="32407">MLPILFSLGPLKIYTFGIFLVLAFFWSSFLLWKNIRLTSYKEEEVFDGFFLSLAGGLFFGRLVYVLLNFKDFGFNLLKFILINGYPGISLYGLTFGLLVTLWLFFNSKKINFLEAIDYFISPFFVALVLGEFGAFFSGVEVGSKTKFLLRIRYLGYDGFRHLTGLYEALIYLLAVYFSYRILFEIRKERFKQGFLLVFFLWFFSFTSFLFDRIKVNHLYLTGYSFNKVVSAVLLLTTSFYFVYYFKSEILNYGQKIIKKIHFPTKGKTSQGERKKS</sequence>
<dbReference type="PANTHER" id="PTHR30589">
    <property type="entry name" value="PROLIPOPROTEIN DIACYLGLYCERYL TRANSFERASE"/>
    <property type="match status" value="1"/>
</dbReference>
<feature type="transmembrane region" description="Helical" evidence="7">
    <location>
        <begin position="194"/>
        <end position="213"/>
    </location>
</feature>
<evidence type="ECO:0008006" key="10">
    <source>
        <dbReference type="Google" id="ProtNLM"/>
    </source>
</evidence>
<feature type="transmembrane region" description="Helical" evidence="7">
    <location>
        <begin position="159"/>
        <end position="182"/>
    </location>
</feature>
<evidence type="ECO:0000256" key="3">
    <source>
        <dbReference type="ARBA" id="ARBA00022679"/>
    </source>
</evidence>
<feature type="transmembrane region" description="Helical" evidence="7">
    <location>
        <begin position="13"/>
        <end position="32"/>
    </location>
</feature>
<proteinExistence type="inferred from homology"/>
<gene>
    <name evidence="8" type="ORF">COW98_04500</name>
</gene>
<dbReference type="PANTHER" id="PTHR30589:SF0">
    <property type="entry name" value="PHOSPHATIDYLGLYCEROL--PROLIPOPROTEIN DIACYLGLYCERYL TRANSFERASE"/>
    <property type="match status" value="1"/>
</dbReference>
<evidence type="ECO:0000313" key="8">
    <source>
        <dbReference type="EMBL" id="PIP62362.1"/>
    </source>
</evidence>
<accession>A0A2H0BXH3</accession>
<evidence type="ECO:0000256" key="1">
    <source>
        <dbReference type="ARBA" id="ARBA00007150"/>
    </source>
</evidence>
<protein>
    <recommendedName>
        <fullName evidence="10">Prolipoprotein diacylglyceryl transferase</fullName>
    </recommendedName>
</protein>
<name>A0A2H0BXH3_9BACT</name>
<dbReference type="GO" id="GO:0008961">
    <property type="term" value="F:phosphatidylglycerol-prolipoprotein diacylglyceryl transferase activity"/>
    <property type="evidence" value="ECO:0007669"/>
    <property type="project" value="InterPro"/>
</dbReference>
<dbReference type="EMBL" id="PCTB01000089">
    <property type="protein sequence ID" value="PIP62362.1"/>
    <property type="molecule type" value="Genomic_DNA"/>
</dbReference>
<evidence type="ECO:0000256" key="2">
    <source>
        <dbReference type="ARBA" id="ARBA00022475"/>
    </source>
</evidence>
<feature type="transmembrane region" description="Helical" evidence="7">
    <location>
        <begin position="44"/>
        <end position="67"/>
    </location>
</feature>
<keyword evidence="5 7" id="KW-1133">Transmembrane helix</keyword>
<dbReference type="GO" id="GO:0042158">
    <property type="term" value="P:lipoprotein biosynthetic process"/>
    <property type="evidence" value="ECO:0007669"/>
    <property type="project" value="InterPro"/>
</dbReference>
<dbReference type="AlphaFoldDB" id="A0A2H0BXH3"/>
<organism evidence="8 9">
    <name type="scientific">Candidatus Roizmanbacteria bacterium CG22_combo_CG10-13_8_21_14_all_35_9</name>
    <dbReference type="NCBI Taxonomy" id="1974861"/>
    <lineage>
        <taxon>Bacteria</taxon>
        <taxon>Candidatus Roizmaniibacteriota</taxon>
    </lineage>
</organism>
<evidence type="ECO:0000313" key="9">
    <source>
        <dbReference type="Proteomes" id="UP000231021"/>
    </source>
</evidence>
<keyword evidence="6 7" id="KW-0472">Membrane</keyword>